<feature type="domain" description="Core-binding (CB)" evidence="7">
    <location>
        <begin position="44"/>
        <end position="139"/>
    </location>
</feature>
<dbReference type="InterPro" id="IPR002104">
    <property type="entry name" value="Integrase_catalytic"/>
</dbReference>
<evidence type="ECO:0000256" key="1">
    <source>
        <dbReference type="ARBA" id="ARBA00008857"/>
    </source>
</evidence>
<dbReference type="PROSITE" id="PS51900">
    <property type="entry name" value="CB"/>
    <property type="match status" value="1"/>
</dbReference>
<dbReference type="PROSITE" id="PS51898">
    <property type="entry name" value="TYR_RECOMBINASE"/>
    <property type="match status" value="1"/>
</dbReference>
<evidence type="ECO:0000256" key="3">
    <source>
        <dbReference type="ARBA" id="ARBA00023125"/>
    </source>
</evidence>
<keyword evidence="4" id="KW-0233">DNA recombination</keyword>
<evidence type="ECO:0000259" key="7">
    <source>
        <dbReference type="PROSITE" id="PS51900"/>
    </source>
</evidence>
<dbReference type="InterPro" id="IPR050090">
    <property type="entry name" value="Tyrosine_recombinase_XerCD"/>
</dbReference>
<dbReference type="RefSeq" id="WP_200673953.1">
    <property type="nucleotide sequence ID" value="NZ_JAACYA010000002.1"/>
</dbReference>
<dbReference type="InterPro" id="IPR004107">
    <property type="entry name" value="Integrase_SAM-like_N"/>
</dbReference>
<feature type="domain" description="Tyr recombinase" evidence="6">
    <location>
        <begin position="155"/>
        <end position="332"/>
    </location>
</feature>
<keyword evidence="3 5" id="KW-0238">DNA-binding</keyword>
<dbReference type="PANTHER" id="PTHR30349">
    <property type="entry name" value="PHAGE INTEGRASE-RELATED"/>
    <property type="match status" value="1"/>
</dbReference>
<dbReference type="InterPro" id="IPR010998">
    <property type="entry name" value="Integrase_recombinase_N"/>
</dbReference>
<dbReference type="EMBL" id="JAACYA010000002">
    <property type="protein sequence ID" value="MBK3332528.1"/>
    <property type="molecule type" value="Genomic_DNA"/>
</dbReference>
<protein>
    <submittedName>
        <fullName evidence="8">Tyrosine-type recombinase/integrase</fullName>
    </submittedName>
</protein>
<proteinExistence type="inferred from homology"/>
<gene>
    <name evidence="8" type="ORF">GWK41_05565</name>
</gene>
<dbReference type="SUPFAM" id="SSF56349">
    <property type="entry name" value="DNA breaking-rejoining enzymes"/>
    <property type="match status" value="1"/>
</dbReference>
<dbReference type="Pfam" id="PF13495">
    <property type="entry name" value="Phage_int_SAM_4"/>
    <property type="match status" value="1"/>
</dbReference>
<dbReference type="PANTHER" id="PTHR30349:SF64">
    <property type="entry name" value="PROPHAGE INTEGRASE INTD-RELATED"/>
    <property type="match status" value="1"/>
</dbReference>
<comment type="caution">
    <text evidence="8">The sequence shown here is derived from an EMBL/GenBank/DDBJ whole genome shotgun (WGS) entry which is preliminary data.</text>
</comment>
<dbReference type="InterPro" id="IPR044068">
    <property type="entry name" value="CB"/>
</dbReference>
<dbReference type="Gene3D" id="1.10.150.130">
    <property type="match status" value="1"/>
</dbReference>
<evidence type="ECO:0000256" key="5">
    <source>
        <dbReference type="PROSITE-ProRule" id="PRU01248"/>
    </source>
</evidence>
<evidence type="ECO:0000256" key="2">
    <source>
        <dbReference type="ARBA" id="ARBA00022908"/>
    </source>
</evidence>
<evidence type="ECO:0000313" key="8">
    <source>
        <dbReference type="EMBL" id="MBK3332528.1"/>
    </source>
</evidence>
<dbReference type="Pfam" id="PF00589">
    <property type="entry name" value="Phage_integrase"/>
    <property type="match status" value="1"/>
</dbReference>
<evidence type="ECO:0000256" key="4">
    <source>
        <dbReference type="ARBA" id="ARBA00023172"/>
    </source>
</evidence>
<name>A0ABS1GHW6_9AQUI</name>
<sequence>MFFLSKNGYFKVKKEEVSEDLSNIFYKTEYTADADYYYIKANDLTLEKLEKNFDKHIIDHSCYLYKLRGKLKNSGLSANTQKTYFSINLNFIKTVNKKPDNITEDDINRYLSILKRRNKSSNTLTVNYSALRFFYEIVLNKISFQSIKRPVATTPPSGTLSRLEMYKLLNSIKNPKHKLLLEITYGCGLKLNEVIKIRLTDINLQDGSLKVRGHSPRTIKISPILKKKIKEFLNHTNNTKFLFFSVKKNGKHISERTAEKIFKNALKKANINRKLSFKSLRDSFTVHMLEKNVKKEELAKVLGINITQFNSKYHIFLENEVHLPDLLSFEDI</sequence>
<reference evidence="8 9" key="1">
    <citation type="journal article" date="2021" name="Syst. Appl. Microbiol.">
        <title>Persephonella atlantica sp. nov.: How to adapt to physico-chemical gradients in high temperature hydrothermal habitats.</title>
        <authorList>
            <person name="Francois D.X."/>
            <person name="Godfroy A."/>
            <person name="Mathien C."/>
            <person name="Aube J."/>
            <person name="Cathalot C."/>
            <person name="Lesongeur F."/>
            <person name="L'Haridon S."/>
            <person name="Philippon X."/>
            <person name="Roussel E.G."/>
        </authorList>
    </citation>
    <scope>NUCLEOTIDE SEQUENCE [LARGE SCALE GENOMIC DNA]</scope>
    <source>
        <strain evidence="8 9">MO1340</strain>
    </source>
</reference>
<evidence type="ECO:0000259" key="6">
    <source>
        <dbReference type="PROSITE" id="PS51898"/>
    </source>
</evidence>
<keyword evidence="2" id="KW-0229">DNA integration</keyword>
<dbReference type="InterPro" id="IPR013762">
    <property type="entry name" value="Integrase-like_cat_sf"/>
</dbReference>
<keyword evidence="9" id="KW-1185">Reference proteome</keyword>
<organism evidence="8 9">
    <name type="scientific">Persephonella atlantica</name>
    <dbReference type="NCBI Taxonomy" id="2699429"/>
    <lineage>
        <taxon>Bacteria</taxon>
        <taxon>Pseudomonadati</taxon>
        <taxon>Aquificota</taxon>
        <taxon>Aquificia</taxon>
        <taxon>Aquificales</taxon>
        <taxon>Hydrogenothermaceae</taxon>
        <taxon>Persephonella</taxon>
    </lineage>
</organism>
<dbReference type="InterPro" id="IPR011010">
    <property type="entry name" value="DNA_brk_join_enz"/>
</dbReference>
<dbReference type="Proteomes" id="UP000772812">
    <property type="component" value="Unassembled WGS sequence"/>
</dbReference>
<accession>A0ABS1GHW6</accession>
<dbReference type="Gene3D" id="1.10.443.10">
    <property type="entry name" value="Intergrase catalytic core"/>
    <property type="match status" value="1"/>
</dbReference>
<comment type="similarity">
    <text evidence="1">Belongs to the 'phage' integrase family.</text>
</comment>
<evidence type="ECO:0000313" key="9">
    <source>
        <dbReference type="Proteomes" id="UP000772812"/>
    </source>
</evidence>